<proteinExistence type="predicted"/>
<evidence type="ECO:0000313" key="1">
    <source>
        <dbReference type="EMBL" id="MVP02078.1"/>
    </source>
</evidence>
<sequence length="74" mass="8559">MNKIKHELFNVEERAALETALEDLITMASMRILRGDAYSTDKERIRGAKSVLSRLNPDSVYLKHAQYYKEAETK</sequence>
<organism evidence="1 2">
    <name type="scientific">Paenibacillus lutrae</name>
    <dbReference type="NCBI Taxonomy" id="2078573"/>
    <lineage>
        <taxon>Bacteria</taxon>
        <taxon>Bacillati</taxon>
        <taxon>Bacillota</taxon>
        <taxon>Bacilli</taxon>
        <taxon>Bacillales</taxon>
        <taxon>Paenibacillaceae</taxon>
        <taxon>Paenibacillus</taxon>
    </lineage>
</organism>
<dbReference type="EMBL" id="RHLK01000018">
    <property type="protein sequence ID" value="MVP02078.1"/>
    <property type="molecule type" value="Genomic_DNA"/>
</dbReference>
<name>A0A7X3K1C0_9BACL</name>
<reference evidence="1 2" key="1">
    <citation type="journal article" date="2019" name="Microorganisms">
        <title>Paenibacillus lutrae sp. nov., A Chitinolytic Species Isolated from A River Otter in Castril Natural Park, Granada, Spain.</title>
        <authorList>
            <person name="Rodriguez M."/>
            <person name="Reina J.C."/>
            <person name="Bejar V."/>
            <person name="Llamas I."/>
        </authorList>
    </citation>
    <scope>NUCLEOTIDE SEQUENCE [LARGE SCALE GENOMIC DNA]</scope>
    <source>
        <strain evidence="1 2">N10</strain>
    </source>
</reference>
<dbReference type="AlphaFoldDB" id="A0A7X3K1C0"/>
<comment type="caution">
    <text evidence="1">The sequence shown here is derived from an EMBL/GenBank/DDBJ whole genome shotgun (WGS) entry which is preliminary data.</text>
</comment>
<gene>
    <name evidence="1" type="ORF">EDM21_21600</name>
</gene>
<accession>A0A7X3K1C0</accession>
<evidence type="ECO:0000313" key="2">
    <source>
        <dbReference type="Proteomes" id="UP000490800"/>
    </source>
</evidence>
<dbReference type="RefSeq" id="WP_157338508.1">
    <property type="nucleotide sequence ID" value="NZ_RHLK01000018.1"/>
</dbReference>
<keyword evidence="2" id="KW-1185">Reference proteome</keyword>
<dbReference type="Proteomes" id="UP000490800">
    <property type="component" value="Unassembled WGS sequence"/>
</dbReference>
<protein>
    <submittedName>
        <fullName evidence="1">Uncharacterized protein</fullName>
    </submittedName>
</protein>